<dbReference type="InterPro" id="IPR037460">
    <property type="entry name" value="SEST-like"/>
</dbReference>
<evidence type="ECO:0000259" key="5">
    <source>
        <dbReference type="Pfam" id="PF13472"/>
    </source>
</evidence>
<dbReference type="InterPro" id="IPR036514">
    <property type="entry name" value="SGNH_hydro_sf"/>
</dbReference>
<feature type="disulfide bond" evidence="2">
    <location>
        <begin position="152"/>
        <end position="165"/>
    </location>
</feature>
<evidence type="ECO:0000313" key="7">
    <source>
        <dbReference type="Proteomes" id="UP000572635"/>
    </source>
</evidence>
<keyword evidence="4" id="KW-0732">Signal</keyword>
<feature type="compositionally biased region" description="Polar residues" evidence="3">
    <location>
        <begin position="99"/>
        <end position="112"/>
    </location>
</feature>
<comment type="caution">
    <text evidence="6">The sequence shown here is derived from an EMBL/GenBank/DDBJ whole genome shotgun (WGS) entry which is preliminary data.</text>
</comment>
<dbReference type="Proteomes" id="UP000572635">
    <property type="component" value="Unassembled WGS sequence"/>
</dbReference>
<evidence type="ECO:0000256" key="3">
    <source>
        <dbReference type="SAM" id="MobiDB-lite"/>
    </source>
</evidence>
<dbReference type="SUPFAM" id="SSF52266">
    <property type="entry name" value="SGNH hydrolase"/>
    <property type="match status" value="1"/>
</dbReference>
<protein>
    <submittedName>
        <fullName evidence="6">Lysophospholipase L1-like esterase</fullName>
    </submittedName>
</protein>
<feature type="chain" id="PRO_5038777359" evidence="4">
    <location>
        <begin position="50"/>
        <end position="314"/>
    </location>
</feature>
<reference evidence="6 7" key="1">
    <citation type="submission" date="2020-08" db="EMBL/GenBank/DDBJ databases">
        <title>Sequencing the genomes of 1000 actinobacteria strains.</title>
        <authorList>
            <person name="Klenk H.-P."/>
        </authorList>
    </citation>
    <scope>NUCLEOTIDE SEQUENCE [LARGE SCALE GENOMIC DNA]</scope>
    <source>
        <strain evidence="6 7">DSM 44551</strain>
    </source>
</reference>
<dbReference type="Gene3D" id="3.40.50.1110">
    <property type="entry name" value="SGNH hydrolase"/>
    <property type="match status" value="1"/>
</dbReference>
<keyword evidence="2" id="KW-1015">Disulfide bond</keyword>
<feature type="compositionally biased region" description="Low complexity" evidence="3">
    <location>
        <begin position="1"/>
        <end position="17"/>
    </location>
</feature>
<dbReference type="CDD" id="cd01823">
    <property type="entry name" value="SEST_like"/>
    <property type="match status" value="1"/>
</dbReference>
<dbReference type="Pfam" id="PF13472">
    <property type="entry name" value="Lipase_GDSL_2"/>
    <property type="match status" value="1"/>
</dbReference>
<dbReference type="InterPro" id="IPR013830">
    <property type="entry name" value="SGNH_hydro"/>
</dbReference>
<feature type="signal peptide" evidence="4">
    <location>
        <begin position="1"/>
        <end position="49"/>
    </location>
</feature>
<name>A0A7W8VCH6_9ACTN</name>
<keyword evidence="7" id="KW-1185">Reference proteome</keyword>
<feature type="region of interest" description="Disordered" evidence="3">
    <location>
        <begin position="1"/>
        <end position="21"/>
    </location>
</feature>
<evidence type="ECO:0000256" key="2">
    <source>
        <dbReference type="PIRSR" id="PIRSR637460-2"/>
    </source>
</evidence>
<feature type="domain" description="SGNH hydrolase-type esterase" evidence="5">
    <location>
        <begin position="61"/>
        <end position="296"/>
    </location>
</feature>
<dbReference type="AlphaFoldDB" id="A0A7W8VCH6"/>
<dbReference type="GO" id="GO:0019433">
    <property type="term" value="P:triglyceride catabolic process"/>
    <property type="evidence" value="ECO:0007669"/>
    <property type="project" value="TreeGrafter"/>
</dbReference>
<feature type="disulfide bond" evidence="2">
    <location>
        <begin position="80"/>
        <end position="105"/>
    </location>
</feature>
<feature type="active site" description="Nucleophile" evidence="1">
    <location>
        <position position="65"/>
    </location>
</feature>
<dbReference type="GO" id="GO:0004806">
    <property type="term" value="F:triacylglycerol lipase activity"/>
    <property type="evidence" value="ECO:0007669"/>
    <property type="project" value="TreeGrafter"/>
</dbReference>
<feature type="region of interest" description="Disordered" evidence="3">
    <location>
        <begin position="99"/>
        <end position="120"/>
    </location>
</feature>
<evidence type="ECO:0000256" key="4">
    <source>
        <dbReference type="SAM" id="SignalP"/>
    </source>
</evidence>
<gene>
    <name evidence="6" type="ORF">HDA36_000983</name>
</gene>
<accession>A0A7W8VCH6</accession>
<evidence type="ECO:0000256" key="1">
    <source>
        <dbReference type="PIRSR" id="PIRSR637460-1"/>
    </source>
</evidence>
<feature type="active site" evidence="1">
    <location>
        <position position="289"/>
    </location>
</feature>
<organism evidence="6 7">
    <name type="scientific">Nocardiopsis composta</name>
    <dbReference type="NCBI Taxonomy" id="157465"/>
    <lineage>
        <taxon>Bacteria</taxon>
        <taxon>Bacillati</taxon>
        <taxon>Actinomycetota</taxon>
        <taxon>Actinomycetes</taxon>
        <taxon>Streptosporangiales</taxon>
        <taxon>Nocardiopsidaceae</taxon>
        <taxon>Nocardiopsis</taxon>
    </lineage>
</organism>
<sequence length="314" mass="31894">MPASRPLPSSPASPSHRTGPRRALRTAALPITAAAALGLSALAAAPASADPAPAETGRYVALGDSFTAGPGIPEETDPDCARSDRNYPTLTAAALSPSSFTDVSCSGATTEHMTGPQGSAPPQLDALDAETELVTLGVGGNDVGFAGIIARCVVLGGLDPNGEPCKTSYTSGGTDELAERVDETAPKIDAVLEGIAERSPQARVLVVGYPVILPDDGSNCHSTVPIAAGDAPWLRDTEKHLNTMLAERAEAHGAEYVDTYTGSIGRDLCQPADVRWMEPLEGVDAAGVHPNAAGHEGMAQAVLGVAAPAPAGRP</sequence>
<evidence type="ECO:0000313" key="6">
    <source>
        <dbReference type="EMBL" id="MBB5430899.1"/>
    </source>
</evidence>
<proteinExistence type="predicted"/>
<dbReference type="EMBL" id="JACHDB010000001">
    <property type="protein sequence ID" value="MBB5430899.1"/>
    <property type="molecule type" value="Genomic_DNA"/>
</dbReference>
<dbReference type="RefSeq" id="WP_281397680.1">
    <property type="nucleotide sequence ID" value="NZ_BAAAJD010000034.1"/>
</dbReference>
<dbReference type="PANTHER" id="PTHR37981">
    <property type="entry name" value="LIPASE 2"/>
    <property type="match status" value="1"/>
</dbReference>
<dbReference type="PANTHER" id="PTHR37981:SF1">
    <property type="entry name" value="SGNH HYDROLASE-TYPE ESTERASE DOMAIN-CONTAINING PROTEIN"/>
    <property type="match status" value="1"/>
</dbReference>